<protein>
    <submittedName>
        <fullName evidence="3">Triacylglycerol lipase</fullName>
    </submittedName>
</protein>
<dbReference type="KEGG" id="clw:CLAC_06565"/>
<dbReference type="RefSeq" id="WP_053412205.1">
    <property type="nucleotide sequence ID" value="NZ_CP006841.1"/>
</dbReference>
<evidence type="ECO:0000256" key="2">
    <source>
        <dbReference type="SAM" id="SignalP"/>
    </source>
</evidence>
<dbReference type="InterPro" id="IPR005152">
    <property type="entry name" value="Lipase_secreted"/>
</dbReference>
<evidence type="ECO:0000313" key="3">
    <source>
        <dbReference type="EMBL" id="ALA67452.1"/>
    </source>
</evidence>
<feature type="compositionally biased region" description="Polar residues" evidence="1">
    <location>
        <begin position="60"/>
        <end position="78"/>
    </location>
</feature>
<feature type="region of interest" description="Disordered" evidence="1">
    <location>
        <begin position="58"/>
        <end position="114"/>
    </location>
</feature>
<accession>A0A0K2H083</accession>
<dbReference type="GO" id="GO:0004806">
    <property type="term" value="F:triacylglycerol lipase activity"/>
    <property type="evidence" value="ECO:0007669"/>
    <property type="project" value="InterPro"/>
</dbReference>
<dbReference type="SUPFAM" id="SSF53474">
    <property type="entry name" value="alpha/beta-Hydrolases"/>
    <property type="match status" value="1"/>
</dbReference>
<sequence>MTRKHRHVRRAVGATLAAFTTLSLCSVTPATAAPALLPAATNGVPNISSLLTPLIPNSGGEATTAPTNNEGSALSLTPNIPKLPGIELPTPGASSPKATKNGGNSDTPDDGTLQRLLDKSPLLKATNRPTPNPIAGTLVSKEPTQLIIDNQEWTSKAYRIKYNSTDSLSRPSVDSGVYVEPIAPWTGDGPRPVIAIAPGTQGAGPQCDPSTSMHVGPSVSFGPTDVVAPYEIPALIEHLRRGAAVVMIDHHRNPEGHQEYVDNITAGQTMLDAAKVGTEISGNKNAPVGLYGYSQGGSAAAAAAERASFYAPELNISAAAAGGVPSDLEVVLNQVDGTSLTAVSALGLTSILDKDPELRDYLYSREMTPQAAKDMETIHNLCAGGDIFGFAYRNTTAWTKDGSSLADLIKKYPAFAQELERQKIGEFTPHMPTLLYNGTNDDIIPVEQARTVRDKWLAQGADLKYFEDPLPTIPGRTGANHIATLFGNLRPAADFLWKHLPRQKKLLPLPTVDSPNTSDISSSMTRQR</sequence>
<dbReference type="PANTHER" id="PTHR34853">
    <property type="match status" value="1"/>
</dbReference>
<dbReference type="EMBL" id="CP006841">
    <property type="protein sequence ID" value="ALA67452.1"/>
    <property type="molecule type" value="Genomic_DNA"/>
</dbReference>
<feature type="chain" id="PRO_5005477165" evidence="2">
    <location>
        <begin position="33"/>
        <end position="528"/>
    </location>
</feature>
<name>A0A0K2H083_9CORY</name>
<evidence type="ECO:0000256" key="1">
    <source>
        <dbReference type="SAM" id="MobiDB-lite"/>
    </source>
</evidence>
<proteinExistence type="predicted"/>
<dbReference type="Pfam" id="PF03583">
    <property type="entry name" value="LIP"/>
    <property type="match status" value="1"/>
</dbReference>
<dbReference type="OrthoDB" id="9798122at2"/>
<dbReference type="Gene3D" id="3.40.50.1820">
    <property type="entry name" value="alpha/beta hydrolase"/>
    <property type="match status" value="1"/>
</dbReference>
<evidence type="ECO:0000313" key="4">
    <source>
        <dbReference type="Proteomes" id="UP000058446"/>
    </source>
</evidence>
<dbReference type="InterPro" id="IPR029058">
    <property type="entry name" value="AB_hydrolase_fold"/>
</dbReference>
<dbReference type="AlphaFoldDB" id="A0A0K2H083"/>
<organism evidence="3 4">
    <name type="scientific">Corynebacterium lactis RW2-5</name>
    <dbReference type="NCBI Taxonomy" id="1408189"/>
    <lineage>
        <taxon>Bacteria</taxon>
        <taxon>Bacillati</taxon>
        <taxon>Actinomycetota</taxon>
        <taxon>Actinomycetes</taxon>
        <taxon>Mycobacteriales</taxon>
        <taxon>Corynebacteriaceae</taxon>
        <taxon>Corynebacterium</taxon>
    </lineage>
</organism>
<feature type="compositionally biased region" description="Polar residues" evidence="1">
    <location>
        <begin position="92"/>
        <end position="106"/>
    </location>
</feature>
<keyword evidence="4" id="KW-1185">Reference proteome</keyword>
<reference evidence="3 4" key="1">
    <citation type="submission" date="2013-10" db="EMBL/GenBank/DDBJ databases">
        <title>Complete genome sequence of Corynebacterium lactis DSM 45799(T), isolated from raw cow milk.</title>
        <authorList>
            <person name="Ruckert C."/>
            <person name="Albersmeier A."/>
            <person name="Lipski A."/>
            <person name="Kalinowski J."/>
        </authorList>
    </citation>
    <scope>NUCLEOTIDE SEQUENCE [LARGE SCALE GENOMIC DNA]</scope>
    <source>
        <strain evidence="3 4">RW2-5</strain>
    </source>
</reference>
<keyword evidence="2" id="KW-0732">Signal</keyword>
<dbReference type="Gene3D" id="1.10.260.130">
    <property type="match status" value="1"/>
</dbReference>
<feature type="signal peptide" evidence="2">
    <location>
        <begin position="1"/>
        <end position="32"/>
    </location>
</feature>
<dbReference type="PATRIC" id="fig|1408189.4.peg.1306"/>
<dbReference type="GO" id="GO:0016042">
    <property type="term" value="P:lipid catabolic process"/>
    <property type="evidence" value="ECO:0007669"/>
    <property type="project" value="InterPro"/>
</dbReference>
<feature type="compositionally biased region" description="Polar residues" evidence="1">
    <location>
        <begin position="513"/>
        <end position="528"/>
    </location>
</feature>
<dbReference type="Proteomes" id="UP000058446">
    <property type="component" value="Chromosome"/>
</dbReference>
<dbReference type="PANTHER" id="PTHR34853:SF1">
    <property type="entry name" value="LIPASE 5"/>
    <property type="match status" value="1"/>
</dbReference>
<dbReference type="STRING" id="1408189.CLAC_06565"/>
<gene>
    <name evidence="3" type="ORF">CLAC_06565</name>
</gene>
<feature type="region of interest" description="Disordered" evidence="1">
    <location>
        <begin position="508"/>
        <end position="528"/>
    </location>
</feature>